<organism evidence="2 3">
    <name type="scientific">Marinibactrum halimedae</name>
    <dbReference type="NCBI Taxonomy" id="1444977"/>
    <lineage>
        <taxon>Bacteria</taxon>
        <taxon>Pseudomonadati</taxon>
        <taxon>Pseudomonadota</taxon>
        <taxon>Gammaproteobacteria</taxon>
        <taxon>Cellvibrionales</taxon>
        <taxon>Cellvibrionaceae</taxon>
        <taxon>Marinibactrum</taxon>
    </lineage>
</organism>
<evidence type="ECO:0000313" key="3">
    <source>
        <dbReference type="Proteomes" id="UP001156870"/>
    </source>
</evidence>
<feature type="region of interest" description="Disordered" evidence="1">
    <location>
        <begin position="1"/>
        <end position="59"/>
    </location>
</feature>
<sequence>MSEEKSPDNDTIKNLTIENDNVAETRSNKTASDQTNLVKEKTLSLGQPNDTQPNDSQPNYTVEYTISGTPINKEDLPPNARHQVFYSTEEEGIAYIEDISFGHLRALENFATSNKLKTEATKTLEAALNNGVEFDAQNGIEINLYLPQTEFELGFELAEHENAAPQTHFFALPNDDGEWEVEPKYYAFSVEIIRDEPTIQVVKRALYDQNQQLMGFEYPLMGIPPHINIPDHLLTFIEYTPVGEQQELEHFTEDDKADLLNGDRYLLPANSDDQLALMQPYFAYEHVMVTDAFLQPIPEPEIPNHPDANVLNFNPNTESLKSTEHILSHGIASTNLYNVPVELHWHAYHAYLRAISEEMRLISSAPKAEHTVRVFSSASKESLPGIELQPNEHLLRSSGFLFTGKRVNCDIVVYNSETNAALRSYEVKNHETMEIINETVLEPAEME</sequence>
<dbReference type="Proteomes" id="UP001156870">
    <property type="component" value="Unassembled WGS sequence"/>
</dbReference>
<proteinExistence type="predicted"/>
<gene>
    <name evidence="2" type="ORF">GCM10007877_30260</name>
</gene>
<reference evidence="2 3" key="1">
    <citation type="journal article" date="2014" name="Int. J. Syst. Evol. Microbiol.">
        <title>Complete genome sequence of Corynebacterium casei LMG S-19264T (=DSM 44701T), isolated from a smear-ripened cheese.</title>
        <authorList>
            <consortium name="US DOE Joint Genome Institute (JGI-PGF)"/>
            <person name="Walter F."/>
            <person name="Albersmeier A."/>
            <person name="Kalinowski J."/>
            <person name="Ruckert C."/>
        </authorList>
    </citation>
    <scope>NUCLEOTIDE SEQUENCE [LARGE SCALE GENOMIC DNA]</scope>
    <source>
        <strain evidence="2 3">NBRC 110095</strain>
    </source>
</reference>
<feature type="compositionally biased region" description="Polar residues" evidence="1">
    <location>
        <begin position="44"/>
        <end position="59"/>
    </location>
</feature>
<keyword evidence="3" id="KW-1185">Reference proteome</keyword>
<protein>
    <submittedName>
        <fullName evidence="2">Uncharacterized protein</fullName>
    </submittedName>
</protein>
<feature type="compositionally biased region" description="Polar residues" evidence="1">
    <location>
        <begin position="12"/>
        <end position="37"/>
    </location>
</feature>
<comment type="caution">
    <text evidence="2">The sequence shown here is derived from an EMBL/GenBank/DDBJ whole genome shotgun (WGS) entry which is preliminary data.</text>
</comment>
<feature type="compositionally biased region" description="Basic and acidic residues" evidence="1">
    <location>
        <begin position="1"/>
        <end position="11"/>
    </location>
</feature>
<dbReference type="RefSeq" id="WP_232593827.1">
    <property type="nucleotide sequence ID" value="NZ_BSPD01000073.1"/>
</dbReference>
<evidence type="ECO:0000313" key="2">
    <source>
        <dbReference type="EMBL" id="GLS27307.1"/>
    </source>
</evidence>
<evidence type="ECO:0000256" key="1">
    <source>
        <dbReference type="SAM" id="MobiDB-lite"/>
    </source>
</evidence>
<dbReference type="AlphaFoldDB" id="A0AA37WQH8"/>
<dbReference type="EMBL" id="BSPD01000073">
    <property type="protein sequence ID" value="GLS27307.1"/>
    <property type="molecule type" value="Genomic_DNA"/>
</dbReference>
<accession>A0AA37WQH8</accession>
<name>A0AA37WQH8_9GAMM</name>